<evidence type="ECO:0008006" key="4">
    <source>
        <dbReference type="Google" id="ProtNLM"/>
    </source>
</evidence>
<feature type="transmembrane region" description="Helical" evidence="1">
    <location>
        <begin position="386"/>
        <end position="406"/>
    </location>
</feature>
<proteinExistence type="predicted"/>
<sequence length="538" mass="58772">MNIALYKAGLIVDPPDFPKIQSRPELLSTYLQLDDLQDCLEGYQAKIDEEEGRHMSPSVALASNQTAYFLGVFFMMGKYNFPGSSESSVHNQKLTRKLGSVCGSLTWLLWAVALLAHTQGLLNGSLGLGFWMYQAYFNCVFVAPYAFGNKDGSKMRLRGRQLYFDRCCLRYETGSLGGNPYSGRDVLDEVCPGISDLKGKETIPEFFEIQAQNPQRQQVQRVRASIASARVIIASKNAYAGPIKRQLFYFLCATLPVAGIFWARLAGVSVDGDEGMRIALECIVAVCVWVGTQATLNFNADGAARGYAKAATSIQTFRARTTKKAVKALAQISGERAPVSFARSARSDEGGGDFDILDGGNLDLWWKMLRYAHDEIEVAIQHKHQVVNTFALTAALMAGMMLLMAFSVEEEGSSQVELSLFAALGSCTIAHTGVVFMVLSSVVSANKAMHSGVLKDLKQIAIYLRAELDAGTADKERRERLRYKLARIEGKYIASMELSPMLVGRLLGARVTPEMVKKGAGALVVAVFSAVVKAGLIN</sequence>
<name>A0ABQ6MX76_9STRA</name>
<feature type="transmembrane region" description="Helical" evidence="1">
    <location>
        <begin position="278"/>
        <end position="299"/>
    </location>
</feature>
<keyword evidence="3" id="KW-1185">Reference proteome</keyword>
<accession>A0ABQ6MX76</accession>
<keyword evidence="1" id="KW-0812">Transmembrane</keyword>
<dbReference type="EMBL" id="BRYB01004709">
    <property type="protein sequence ID" value="GMI35485.1"/>
    <property type="molecule type" value="Genomic_DNA"/>
</dbReference>
<reference evidence="2 3" key="1">
    <citation type="journal article" date="2023" name="Commun. Biol.">
        <title>Genome analysis of Parmales, the sister group of diatoms, reveals the evolutionary specialization of diatoms from phago-mixotrophs to photoautotrophs.</title>
        <authorList>
            <person name="Ban H."/>
            <person name="Sato S."/>
            <person name="Yoshikawa S."/>
            <person name="Yamada K."/>
            <person name="Nakamura Y."/>
            <person name="Ichinomiya M."/>
            <person name="Sato N."/>
            <person name="Blanc-Mathieu R."/>
            <person name="Endo H."/>
            <person name="Kuwata A."/>
            <person name="Ogata H."/>
        </authorList>
    </citation>
    <scope>NUCLEOTIDE SEQUENCE [LARGE SCALE GENOMIC DNA]</scope>
</reference>
<gene>
    <name evidence="2" type="ORF">TeGR_g10614</name>
</gene>
<feature type="transmembrane region" description="Helical" evidence="1">
    <location>
        <begin position="128"/>
        <end position="148"/>
    </location>
</feature>
<keyword evidence="1" id="KW-1133">Transmembrane helix</keyword>
<feature type="transmembrane region" description="Helical" evidence="1">
    <location>
        <begin position="98"/>
        <end position="116"/>
    </location>
</feature>
<evidence type="ECO:0000313" key="2">
    <source>
        <dbReference type="EMBL" id="GMI35485.1"/>
    </source>
</evidence>
<evidence type="ECO:0000256" key="1">
    <source>
        <dbReference type="SAM" id="Phobius"/>
    </source>
</evidence>
<comment type="caution">
    <text evidence="2">The sequence shown here is derived from an EMBL/GenBank/DDBJ whole genome shotgun (WGS) entry which is preliminary data.</text>
</comment>
<organism evidence="2 3">
    <name type="scientific">Tetraparma gracilis</name>
    <dbReference type="NCBI Taxonomy" id="2962635"/>
    <lineage>
        <taxon>Eukaryota</taxon>
        <taxon>Sar</taxon>
        <taxon>Stramenopiles</taxon>
        <taxon>Ochrophyta</taxon>
        <taxon>Bolidophyceae</taxon>
        <taxon>Parmales</taxon>
        <taxon>Triparmaceae</taxon>
        <taxon>Tetraparma</taxon>
    </lineage>
</organism>
<evidence type="ECO:0000313" key="3">
    <source>
        <dbReference type="Proteomes" id="UP001165060"/>
    </source>
</evidence>
<dbReference type="Proteomes" id="UP001165060">
    <property type="component" value="Unassembled WGS sequence"/>
</dbReference>
<feature type="transmembrane region" description="Helical" evidence="1">
    <location>
        <begin position="247"/>
        <end position="266"/>
    </location>
</feature>
<feature type="transmembrane region" description="Helical" evidence="1">
    <location>
        <begin position="418"/>
        <end position="439"/>
    </location>
</feature>
<keyword evidence="1" id="KW-0472">Membrane</keyword>
<protein>
    <recommendedName>
        <fullName evidence="4">Odorant receptor</fullName>
    </recommendedName>
</protein>